<dbReference type="InterPro" id="IPR036412">
    <property type="entry name" value="HAD-like_sf"/>
</dbReference>
<dbReference type="InterPro" id="IPR023198">
    <property type="entry name" value="PGP-like_dom2"/>
</dbReference>
<dbReference type="InterPro" id="IPR041492">
    <property type="entry name" value="HAD_2"/>
</dbReference>
<evidence type="ECO:0000256" key="5">
    <source>
        <dbReference type="ARBA" id="ARBA00013078"/>
    </source>
</evidence>
<feature type="binding site" evidence="10">
    <location>
        <position position="172"/>
    </location>
    <ligand>
        <name>Mg(2+)</name>
        <dbReference type="ChEBI" id="CHEBI:18420"/>
    </ligand>
</feature>
<dbReference type="InterPro" id="IPR023214">
    <property type="entry name" value="HAD_sf"/>
</dbReference>
<keyword evidence="9 10" id="KW-0119">Carbohydrate metabolism</keyword>
<dbReference type="SFLD" id="SFLDG01129">
    <property type="entry name" value="C1.5:_HAD__Beta-PGM__Phosphata"/>
    <property type="match status" value="1"/>
</dbReference>
<dbReference type="InterPro" id="IPR006439">
    <property type="entry name" value="HAD-SF_hydro_IA"/>
</dbReference>
<dbReference type="SFLD" id="SFLDG01135">
    <property type="entry name" value="C1.5.6:_HAD__Beta-PGM__Phospha"/>
    <property type="match status" value="1"/>
</dbReference>
<dbReference type="PANTHER" id="PTHR43434:SF1">
    <property type="entry name" value="PHOSPHOGLYCOLATE PHOSPHATASE"/>
    <property type="match status" value="1"/>
</dbReference>
<evidence type="ECO:0000256" key="7">
    <source>
        <dbReference type="ARBA" id="ARBA00022801"/>
    </source>
</evidence>
<dbReference type="HAMAP" id="MF_00495">
    <property type="entry name" value="GPH_hydrolase_bact"/>
    <property type="match status" value="1"/>
</dbReference>
<evidence type="ECO:0000313" key="11">
    <source>
        <dbReference type="EMBL" id="GLK69300.1"/>
    </source>
</evidence>
<dbReference type="Pfam" id="PF13419">
    <property type="entry name" value="HAD_2"/>
    <property type="match status" value="1"/>
</dbReference>
<name>A0A9W6J1W4_9HYPH</name>
<comment type="catalytic activity">
    <reaction evidence="1 10">
        <text>2-phosphoglycolate + H2O = glycolate + phosphate</text>
        <dbReference type="Rhea" id="RHEA:14369"/>
        <dbReference type="ChEBI" id="CHEBI:15377"/>
        <dbReference type="ChEBI" id="CHEBI:29805"/>
        <dbReference type="ChEBI" id="CHEBI:43474"/>
        <dbReference type="ChEBI" id="CHEBI:58033"/>
        <dbReference type="EC" id="3.1.3.18"/>
    </reaction>
</comment>
<reference evidence="11" key="1">
    <citation type="journal article" date="2014" name="Int. J. Syst. Evol. Microbiol.">
        <title>Complete genome sequence of Corynebacterium casei LMG S-19264T (=DSM 44701T), isolated from a smear-ripened cheese.</title>
        <authorList>
            <consortium name="US DOE Joint Genome Institute (JGI-PGF)"/>
            <person name="Walter F."/>
            <person name="Albersmeier A."/>
            <person name="Kalinowski J."/>
            <person name="Ruckert C."/>
        </authorList>
    </citation>
    <scope>NUCLEOTIDE SEQUENCE</scope>
    <source>
        <strain evidence="11">VKM B-2347</strain>
    </source>
</reference>
<feature type="binding site" evidence="10">
    <location>
        <position position="10"/>
    </location>
    <ligand>
        <name>Mg(2+)</name>
        <dbReference type="ChEBI" id="CHEBI:18420"/>
    </ligand>
</feature>
<dbReference type="AlphaFoldDB" id="A0A9W6J1W4"/>
<evidence type="ECO:0000256" key="8">
    <source>
        <dbReference type="ARBA" id="ARBA00022842"/>
    </source>
</evidence>
<gene>
    <name evidence="11" type="primary">gph</name>
    <name evidence="11" type="ORF">GCM10008179_29380</name>
</gene>
<protein>
    <recommendedName>
        <fullName evidence="5 10">Phosphoglycolate phosphatase</fullName>
        <shortName evidence="10">PGP</shortName>
        <shortName evidence="10">PGPase</shortName>
        <ecNumber evidence="5 10">3.1.3.18</ecNumber>
    </recommendedName>
</protein>
<dbReference type="Proteomes" id="UP001143372">
    <property type="component" value="Unassembled WGS sequence"/>
</dbReference>
<dbReference type="GO" id="GO:0046872">
    <property type="term" value="F:metal ion binding"/>
    <property type="evidence" value="ECO:0007669"/>
    <property type="project" value="UniProtKB-KW"/>
</dbReference>
<dbReference type="EC" id="3.1.3.18" evidence="5 10"/>
<evidence type="ECO:0000256" key="1">
    <source>
        <dbReference type="ARBA" id="ARBA00000830"/>
    </source>
</evidence>
<keyword evidence="6 10" id="KW-0479">Metal-binding</keyword>
<reference evidence="11" key="2">
    <citation type="submission" date="2023-01" db="EMBL/GenBank/DDBJ databases">
        <authorList>
            <person name="Sun Q."/>
            <person name="Evtushenko L."/>
        </authorList>
    </citation>
    <scope>NUCLEOTIDE SEQUENCE</scope>
    <source>
        <strain evidence="11">VKM B-2347</strain>
    </source>
</reference>
<dbReference type="Gene3D" id="3.40.50.1000">
    <property type="entry name" value="HAD superfamily/HAD-like"/>
    <property type="match status" value="1"/>
</dbReference>
<dbReference type="SFLD" id="SFLDS00003">
    <property type="entry name" value="Haloacid_Dehalogenase"/>
    <property type="match status" value="1"/>
</dbReference>
<evidence type="ECO:0000313" key="12">
    <source>
        <dbReference type="Proteomes" id="UP001143372"/>
    </source>
</evidence>
<feature type="binding site" evidence="10">
    <location>
        <position position="12"/>
    </location>
    <ligand>
        <name>Mg(2+)</name>
        <dbReference type="ChEBI" id="CHEBI:18420"/>
    </ligand>
</feature>
<accession>A0A9W6J1W4</accession>
<feature type="active site" description="Nucleophile" evidence="10">
    <location>
        <position position="10"/>
    </location>
</feature>
<keyword evidence="12" id="KW-1185">Reference proteome</keyword>
<sequence length="230" mass="23755">MSAPLTVVFDLDGTLVESAPDLIDALTATLTKEGVAALPYEKARDLIGAGARALVERGLAVAHRPVTLERLDALHAFFLDHYAAHIADRTAPYPGCGAALDRLAASGAKLAVCTNKVERLAIKLLDALDMTSRFDAIVGGDTFGVAKPDAAPLLGAIERAGGDPSRAVMVGDSSTDVGAARAAGVPVIVATFGYTETPARELGGDVLIDHFDELEDAVLAALASERVAAR</sequence>
<dbReference type="RefSeq" id="WP_271169528.1">
    <property type="nucleotide sequence ID" value="NZ_BSFI01000021.1"/>
</dbReference>
<dbReference type="GO" id="GO:0005975">
    <property type="term" value="P:carbohydrate metabolic process"/>
    <property type="evidence" value="ECO:0007669"/>
    <property type="project" value="InterPro"/>
</dbReference>
<dbReference type="SUPFAM" id="SSF56784">
    <property type="entry name" value="HAD-like"/>
    <property type="match status" value="1"/>
</dbReference>
<dbReference type="PANTHER" id="PTHR43434">
    <property type="entry name" value="PHOSPHOGLYCOLATE PHOSPHATASE"/>
    <property type="match status" value="1"/>
</dbReference>
<comment type="pathway">
    <text evidence="3 10">Organic acid metabolism; glycolate biosynthesis; glycolate from 2-phosphoglycolate: step 1/1.</text>
</comment>
<comment type="caution">
    <text evidence="11">The sequence shown here is derived from an EMBL/GenBank/DDBJ whole genome shotgun (WGS) entry which is preliminary data.</text>
</comment>
<dbReference type="EMBL" id="BSFI01000021">
    <property type="protein sequence ID" value="GLK69300.1"/>
    <property type="molecule type" value="Genomic_DNA"/>
</dbReference>
<dbReference type="GO" id="GO:0008967">
    <property type="term" value="F:phosphoglycolate phosphatase activity"/>
    <property type="evidence" value="ECO:0007669"/>
    <property type="project" value="UniProtKB-UniRule"/>
</dbReference>
<dbReference type="InterPro" id="IPR037512">
    <property type="entry name" value="PGPase_prok"/>
</dbReference>
<dbReference type="GO" id="GO:0046295">
    <property type="term" value="P:glycolate biosynthetic process"/>
    <property type="evidence" value="ECO:0007669"/>
    <property type="project" value="UniProtKB-UniRule"/>
</dbReference>
<dbReference type="GO" id="GO:0005829">
    <property type="term" value="C:cytosol"/>
    <property type="evidence" value="ECO:0007669"/>
    <property type="project" value="TreeGrafter"/>
</dbReference>
<dbReference type="Gene3D" id="1.10.150.240">
    <property type="entry name" value="Putative phosphatase, domain 2"/>
    <property type="match status" value="1"/>
</dbReference>
<comment type="similarity">
    <text evidence="4 10">Belongs to the HAD-like hydrolase superfamily. CbbY/CbbZ/Gph/YieH family.</text>
</comment>
<comment type="cofactor">
    <cofactor evidence="2 10">
        <name>Mg(2+)</name>
        <dbReference type="ChEBI" id="CHEBI:18420"/>
    </cofactor>
</comment>
<evidence type="ECO:0000256" key="6">
    <source>
        <dbReference type="ARBA" id="ARBA00022723"/>
    </source>
</evidence>
<evidence type="ECO:0000256" key="10">
    <source>
        <dbReference type="HAMAP-Rule" id="MF_00495"/>
    </source>
</evidence>
<dbReference type="NCBIfam" id="TIGR01549">
    <property type="entry name" value="HAD-SF-IA-v1"/>
    <property type="match status" value="1"/>
</dbReference>
<evidence type="ECO:0000256" key="4">
    <source>
        <dbReference type="ARBA" id="ARBA00006171"/>
    </source>
</evidence>
<proteinExistence type="inferred from homology"/>
<evidence type="ECO:0000256" key="9">
    <source>
        <dbReference type="ARBA" id="ARBA00023277"/>
    </source>
</evidence>
<evidence type="ECO:0000256" key="3">
    <source>
        <dbReference type="ARBA" id="ARBA00004818"/>
    </source>
</evidence>
<comment type="function">
    <text evidence="10">Specifically catalyzes the dephosphorylation of 2-phosphoglycolate. Is involved in the dissimilation of the intracellular 2-phosphoglycolate formed during the DNA repair of 3'-phosphoglycolate ends, a major class of DNA lesions induced by oxidative stress.</text>
</comment>
<dbReference type="InterPro" id="IPR050155">
    <property type="entry name" value="HAD-like_hydrolase_sf"/>
</dbReference>
<evidence type="ECO:0000256" key="2">
    <source>
        <dbReference type="ARBA" id="ARBA00001946"/>
    </source>
</evidence>
<organism evidence="11 12">
    <name type="scientific">Hansschlegelia plantiphila</name>
    <dbReference type="NCBI Taxonomy" id="374655"/>
    <lineage>
        <taxon>Bacteria</taxon>
        <taxon>Pseudomonadati</taxon>
        <taxon>Pseudomonadota</taxon>
        <taxon>Alphaproteobacteria</taxon>
        <taxon>Hyphomicrobiales</taxon>
        <taxon>Methylopilaceae</taxon>
        <taxon>Hansschlegelia</taxon>
    </lineage>
</organism>
<dbReference type="NCBIfam" id="TIGR01449">
    <property type="entry name" value="PGP_bact"/>
    <property type="match status" value="1"/>
</dbReference>
<dbReference type="GO" id="GO:0006281">
    <property type="term" value="P:DNA repair"/>
    <property type="evidence" value="ECO:0007669"/>
    <property type="project" value="TreeGrafter"/>
</dbReference>
<keyword evidence="8 10" id="KW-0460">Magnesium</keyword>
<dbReference type="PRINTS" id="PR00413">
    <property type="entry name" value="HADHALOGNASE"/>
</dbReference>
<keyword evidence="7 10" id="KW-0378">Hydrolase</keyword>
<dbReference type="FunFam" id="3.40.50.1000:FF:000022">
    <property type="entry name" value="Phosphoglycolate phosphatase"/>
    <property type="match status" value="1"/>
</dbReference>